<dbReference type="AlphaFoldDB" id="A0A5N6ZE38"/>
<keyword evidence="3" id="KW-0732">Signal</keyword>
<feature type="compositionally biased region" description="Polar residues" evidence="1">
    <location>
        <begin position="219"/>
        <end position="229"/>
    </location>
</feature>
<feature type="region of interest" description="Disordered" evidence="1">
    <location>
        <begin position="216"/>
        <end position="264"/>
    </location>
</feature>
<feature type="transmembrane region" description="Helical" evidence="2">
    <location>
        <begin position="183"/>
        <end position="205"/>
    </location>
</feature>
<accession>A0A5N6ZE38</accession>
<evidence type="ECO:0000313" key="5">
    <source>
        <dbReference type="Proteomes" id="UP000327118"/>
    </source>
</evidence>
<keyword evidence="2" id="KW-1133">Transmembrane helix</keyword>
<keyword evidence="5" id="KW-1185">Reference proteome</keyword>
<feature type="compositionally biased region" description="Low complexity" evidence="1">
    <location>
        <begin position="139"/>
        <end position="173"/>
    </location>
</feature>
<sequence>MFFPLWLIAILPFASQSLAICPSAPLPPPAYSPGGKFVYPNGLPSCFTQGSMMNISWETTYMAANLYVIHGAKYNEPIAIALNIASTWREWKVDFPGSPSDEYPFVFRLVDAQGSSDDQKRGGIWSTRFWILWPQDTSSSTTTQTLTTSSTMTTTPHTSVSTSSPSPTTSPDSNGGGSSQSKALSIGLGIGLGVPFCVAAAVLFLRWRKRTTHYAPFASPSSDQPQTHLTAPGEISLRAKPAYELSGDSARAQPGKTNTRYELD</sequence>
<keyword evidence="2" id="KW-0472">Membrane</keyword>
<dbReference type="Proteomes" id="UP000327118">
    <property type="component" value="Unassembled WGS sequence"/>
</dbReference>
<feature type="region of interest" description="Disordered" evidence="1">
    <location>
        <begin position="139"/>
        <end position="181"/>
    </location>
</feature>
<evidence type="ECO:0000256" key="1">
    <source>
        <dbReference type="SAM" id="MobiDB-lite"/>
    </source>
</evidence>
<organism evidence="4 5">
    <name type="scientific">Aspergillus coremiiformis</name>
    <dbReference type="NCBI Taxonomy" id="138285"/>
    <lineage>
        <taxon>Eukaryota</taxon>
        <taxon>Fungi</taxon>
        <taxon>Dikarya</taxon>
        <taxon>Ascomycota</taxon>
        <taxon>Pezizomycotina</taxon>
        <taxon>Eurotiomycetes</taxon>
        <taxon>Eurotiomycetidae</taxon>
        <taxon>Eurotiales</taxon>
        <taxon>Aspergillaceae</taxon>
        <taxon>Aspergillus</taxon>
        <taxon>Aspergillus subgen. Circumdati</taxon>
    </lineage>
</organism>
<keyword evidence="2" id="KW-0812">Transmembrane</keyword>
<gene>
    <name evidence="4" type="ORF">BDV28DRAFT_146127</name>
</gene>
<evidence type="ECO:0000313" key="4">
    <source>
        <dbReference type="EMBL" id="KAE8355453.1"/>
    </source>
</evidence>
<dbReference type="EMBL" id="ML739052">
    <property type="protein sequence ID" value="KAE8355453.1"/>
    <property type="molecule type" value="Genomic_DNA"/>
</dbReference>
<proteinExistence type="predicted"/>
<reference evidence="5" key="1">
    <citation type="submission" date="2019-04" db="EMBL/GenBank/DDBJ databases">
        <title>Friends and foes A comparative genomics studyof 23 Aspergillus species from section Flavi.</title>
        <authorList>
            <consortium name="DOE Joint Genome Institute"/>
            <person name="Kjaerbolling I."/>
            <person name="Vesth T."/>
            <person name="Frisvad J.C."/>
            <person name="Nybo J.L."/>
            <person name="Theobald S."/>
            <person name="Kildgaard S."/>
            <person name="Isbrandt T."/>
            <person name="Kuo A."/>
            <person name="Sato A."/>
            <person name="Lyhne E.K."/>
            <person name="Kogle M.E."/>
            <person name="Wiebenga A."/>
            <person name="Kun R.S."/>
            <person name="Lubbers R.J."/>
            <person name="Makela M.R."/>
            <person name="Barry K."/>
            <person name="Chovatia M."/>
            <person name="Clum A."/>
            <person name="Daum C."/>
            <person name="Haridas S."/>
            <person name="He G."/>
            <person name="LaButti K."/>
            <person name="Lipzen A."/>
            <person name="Mondo S."/>
            <person name="Riley R."/>
            <person name="Salamov A."/>
            <person name="Simmons B.A."/>
            <person name="Magnuson J.K."/>
            <person name="Henrissat B."/>
            <person name="Mortensen U.H."/>
            <person name="Larsen T.O."/>
            <person name="Devries R.P."/>
            <person name="Grigoriev I.V."/>
            <person name="Machida M."/>
            <person name="Baker S.E."/>
            <person name="Andersen M.R."/>
        </authorList>
    </citation>
    <scope>NUCLEOTIDE SEQUENCE [LARGE SCALE GENOMIC DNA]</scope>
    <source>
        <strain evidence="5">CBS 553.77</strain>
    </source>
</reference>
<feature type="signal peptide" evidence="3">
    <location>
        <begin position="1"/>
        <end position="19"/>
    </location>
</feature>
<dbReference type="OrthoDB" id="4491423at2759"/>
<feature type="chain" id="PRO_5024996236" description="Mid2 domain-containing protein" evidence="3">
    <location>
        <begin position="20"/>
        <end position="264"/>
    </location>
</feature>
<evidence type="ECO:0000256" key="2">
    <source>
        <dbReference type="SAM" id="Phobius"/>
    </source>
</evidence>
<evidence type="ECO:0000256" key="3">
    <source>
        <dbReference type="SAM" id="SignalP"/>
    </source>
</evidence>
<protein>
    <recommendedName>
        <fullName evidence="6">Mid2 domain-containing protein</fullName>
    </recommendedName>
</protein>
<name>A0A5N6ZE38_9EURO</name>
<evidence type="ECO:0008006" key="6">
    <source>
        <dbReference type="Google" id="ProtNLM"/>
    </source>
</evidence>